<protein>
    <recommendedName>
        <fullName evidence="2">Metalloenzyme domain-containing protein</fullName>
    </recommendedName>
</protein>
<evidence type="ECO:0000259" key="2">
    <source>
        <dbReference type="Pfam" id="PF01676"/>
    </source>
</evidence>
<dbReference type="GO" id="GO:0005737">
    <property type="term" value="C:cytoplasm"/>
    <property type="evidence" value="ECO:0007669"/>
    <property type="project" value="InterPro"/>
</dbReference>
<dbReference type="Proteomes" id="UP000012073">
    <property type="component" value="Unassembled WGS sequence"/>
</dbReference>
<feature type="compositionally biased region" description="Low complexity" evidence="1">
    <location>
        <begin position="166"/>
        <end position="205"/>
    </location>
</feature>
<name>R7Q223_CHOCR</name>
<feature type="compositionally biased region" description="Pro residues" evidence="1">
    <location>
        <begin position="15"/>
        <end position="25"/>
    </location>
</feature>
<dbReference type="GO" id="GO:0006007">
    <property type="term" value="P:glucose catabolic process"/>
    <property type="evidence" value="ECO:0007669"/>
    <property type="project" value="InterPro"/>
</dbReference>
<evidence type="ECO:0000256" key="1">
    <source>
        <dbReference type="SAM" id="MobiDB-lite"/>
    </source>
</evidence>
<dbReference type="EMBL" id="HG001531">
    <property type="protein sequence ID" value="CDF32637.1"/>
    <property type="molecule type" value="Genomic_DNA"/>
</dbReference>
<dbReference type="PANTHER" id="PTHR31637">
    <property type="entry name" value="2,3-BISPHOSPHOGLYCERATE-INDEPENDENT PHOSPHOGLYCERATE MUTASE"/>
    <property type="match status" value="1"/>
</dbReference>
<dbReference type="STRING" id="2769.R7Q223"/>
<dbReference type="SUPFAM" id="SSF53649">
    <property type="entry name" value="Alkaline phosphatase-like"/>
    <property type="match status" value="1"/>
</dbReference>
<dbReference type="InterPro" id="IPR017850">
    <property type="entry name" value="Alkaline_phosphatase_core_sf"/>
</dbReference>
<evidence type="ECO:0000313" key="4">
    <source>
        <dbReference type="Proteomes" id="UP000012073"/>
    </source>
</evidence>
<dbReference type="Gene3D" id="3.40.1450.10">
    <property type="entry name" value="BPG-independent phosphoglycerate mutase, domain B"/>
    <property type="match status" value="1"/>
</dbReference>
<dbReference type="RefSeq" id="XP_005712408.1">
    <property type="nucleotide sequence ID" value="XM_005712351.1"/>
</dbReference>
<dbReference type="InterPro" id="IPR036646">
    <property type="entry name" value="PGAM_B_sf"/>
</dbReference>
<dbReference type="Gramene" id="CDF32637">
    <property type="protein sequence ID" value="CDF32637"/>
    <property type="gene ID" value="CHC_T00001519001"/>
</dbReference>
<dbReference type="InterPro" id="IPR005995">
    <property type="entry name" value="Pgm_bpd_ind"/>
</dbReference>
<dbReference type="Pfam" id="PF01676">
    <property type="entry name" value="Metalloenzyme"/>
    <property type="match status" value="1"/>
</dbReference>
<dbReference type="GO" id="GO:0004619">
    <property type="term" value="F:phosphoglycerate mutase activity"/>
    <property type="evidence" value="ECO:0007669"/>
    <property type="project" value="UniProtKB-EC"/>
</dbReference>
<feature type="region of interest" description="Disordered" evidence="1">
    <location>
        <begin position="1"/>
        <end position="34"/>
    </location>
</feature>
<feature type="domain" description="Metalloenzyme" evidence="2">
    <location>
        <begin position="297"/>
        <end position="620"/>
    </location>
</feature>
<evidence type="ECO:0000313" key="3">
    <source>
        <dbReference type="EMBL" id="CDF32637.1"/>
    </source>
</evidence>
<dbReference type="AlphaFoldDB" id="R7Q223"/>
<dbReference type="OrthoDB" id="952271at2759"/>
<proteinExistence type="predicted"/>
<accession>R7Q223</accession>
<dbReference type="GO" id="GO:0030145">
    <property type="term" value="F:manganese ion binding"/>
    <property type="evidence" value="ECO:0007669"/>
    <property type="project" value="InterPro"/>
</dbReference>
<dbReference type="KEGG" id="ccp:CHC_T00001519001"/>
<dbReference type="InterPro" id="IPR006124">
    <property type="entry name" value="Metalloenzyme"/>
</dbReference>
<feature type="region of interest" description="Disordered" evidence="1">
    <location>
        <begin position="146"/>
        <end position="222"/>
    </location>
</feature>
<dbReference type="GO" id="GO:0006096">
    <property type="term" value="P:glycolytic process"/>
    <property type="evidence" value="ECO:0007669"/>
    <property type="project" value="UniProtKB-UniPathway"/>
</dbReference>
<dbReference type="Gene3D" id="3.40.720.10">
    <property type="entry name" value="Alkaline Phosphatase, subunit A"/>
    <property type="match status" value="1"/>
</dbReference>
<dbReference type="PhylomeDB" id="R7Q223"/>
<dbReference type="GeneID" id="17320122"/>
<gene>
    <name evidence="3" type="ORF">CHC_T00001519001</name>
</gene>
<organism evidence="3 4">
    <name type="scientific">Chondrus crispus</name>
    <name type="common">Carrageen Irish moss</name>
    <name type="synonym">Polymorpha crispa</name>
    <dbReference type="NCBI Taxonomy" id="2769"/>
    <lineage>
        <taxon>Eukaryota</taxon>
        <taxon>Rhodophyta</taxon>
        <taxon>Florideophyceae</taxon>
        <taxon>Rhodymeniophycidae</taxon>
        <taxon>Gigartinales</taxon>
        <taxon>Gigartinaceae</taxon>
        <taxon>Chondrus</taxon>
    </lineage>
</organism>
<dbReference type="UniPathway" id="UPA00109">
    <property type="reaction ID" value="UER00186"/>
</dbReference>
<reference evidence="4" key="1">
    <citation type="journal article" date="2013" name="Proc. Natl. Acad. Sci. U.S.A.">
        <title>Genome structure and metabolic features in the red seaweed Chondrus crispus shed light on evolution of the Archaeplastida.</title>
        <authorList>
            <person name="Collen J."/>
            <person name="Porcel B."/>
            <person name="Carre W."/>
            <person name="Ball S.G."/>
            <person name="Chaparro C."/>
            <person name="Tonon T."/>
            <person name="Barbeyron T."/>
            <person name="Michel G."/>
            <person name="Noel B."/>
            <person name="Valentin K."/>
            <person name="Elias M."/>
            <person name="Artiguenave F."/>
            <person name="Arun A."/>
            <person name="Aury J.M."/>
            <person name="Barbosa-Neto J.F."/>
            <person name="Bothwell J.H."/>
            <person name="Bouget F.Y."/>
            <person name="Brillet L."/>
            <person name="Cabello-Hurtado F."/>
            <person name="Capella-Gutierrez S."/>
            <person name="Charrier B."/>
            <person name="Cladiere L."/>
            <person name="Cock J.M."/>
            <person name="Coelho S.M."/>
            <person name="Colleoni C."/>
            <person name="Czjzek M."/>
            <person name="Da Silva C."/>
            <person name="Delage L."/>
            <person name="Denoeud F."/>
            <person name="Deschamps P."/>
            <person name="Dittami S.M."/>
            <person name="Gabaldon T."/>
            <person name="Gachon C.M."/>
            <person name="Groisillier A."/>
            <person name="Herve C."/>
            <person name="Jabbari K."/>
            <person name="Katinka M."/>
            <person name="Kloareg B."/>
            <person name="Kowalczyk N."/>
            <person name="Labadie K."/>
            <person name="Leblanc C."/>
            <person name="Lopez P.J."/>
            <person name="McLachlan D.H."/>
            <person name="Meslet-Cladiere L."/>
            <person name="Moustafa A."/>
            <person name="Nehr Z."/>
            <person name="Nyvall Collen P."/>
            <person name="Panaud O."/>
            <person name="Partensky F."/>
            <person name="Poulain J."/>
            <person name="Rensing S.A."/>
            <person name="Rousvoal S."/>
            <person name="Samson G."/>
            <person name="Symeonidi A."/>
            <person name="Weissenbach J."/>
            <person name="Zambounis A."/>
            <person name="Wincker P."/>
            <person name="Boyen C."/>
        </authorList>
    </citation>
    <scope>NUCLEOTIDE SEQUENCE [LARGE SCALE GENOMIC DNA]</scope>
    <source>
        <strain evidence="4">cv. Stackhouse</strain>
    </source>
</reference>
<keyword evidence="4" id="KW-1185">Reference proteome</keyword>
<dbReference type="PANTHER" id="PTHR31637:SF0">
    <property type="entry name" value="2,3-BISPHOSPHOGLYCERATE-INDEPENDENT PHOSPHOGLYCERATE MUTASE"/>
    <property type="match status" value="1"/>
</dbReference>
<dbReference type="SUPFAM" id="SSF64158">
    <property type="entry name" value="2,3-Bisphosphoglycerate-independent phosphoglycerate mutase, substrate-binding domain"/>
    <property type="match status" value="1"/>
</dbReference>
<sequence length="634" mass="68897">MPYPPLIPPLSRWSRPPPPSAPRSPPSTTKLFPTRLPAPLLPPPAHLRRKIHPHPPPAHHTVPSSHIAPLVLSPCLHLLAGTHLSRHAVSCLSAARSRYAERPDVAALFLYRPHLRVRASSTAPDHLVHGALAQEGALLPRAVPPRAGTKAREPLPSSPNTPCTLTSGSSSPNGSPTAAPTGTCTQPAPASTAPRSAARPSWSPTGFKPRGKFGSPSSCTSTRSSFVAVGGVGAQGARARRTLDYIGLLEKRLEAIRESGVDVRVASGGGRMVCTMDRYEADWGMVERGWAAHCLGDTENIQTFSSSVDAGQGFYKDEEMTDQYFPPFVVVDDNGDAVGPIQDNDSVLFWNFRGDRAIEISTAFEAEEGEFTHFDRKRVPKVRYAGMMQYDGDAGIPKRFLVSSPQIERTVAEYVVKNGMKRFSVSETQKYGHVTYFYNGNRAANFDENMEKYTCVPSYKQREQTRPWMKAAEISDEIAKDLDEFKPDLMVVNYANGDMVGHTGHMIASRMAMEYVDLCLACVIPEIISRGGVVVLIADHGNCDIMAECGKDGNPKPGSQPEKWRAKVSHTKQQVPCVVTGNGIENYELNESAQWGDDPDCKAAGIANLGATVLNLLGLEEPSDFLPSILKAKA</sequence>